<keyword evidence="5" id="KW-1185">Reference proteome</keyword>
<evidence type="ECO:0000256" key="3">
    <source>
        <dbReference type="ARBA" id="ARBA00023002"/>
    </source>
</evidence>
<evidence type="ECO:0000313" key="4">
    <source>
        <dbReference type="EMBL" id="CAG9989335.1"/>
    </source>
</evidence>
<dbReference type="Proteomes" id="UP000754883">
    <property type="component" value="Unassembled WGS sequence"/>
</dbReference>
<keyword evidence="2" id="KW-0521">NADP</keyword>
<evidence type="ECO:0000256" key="2">
    <source>
        <dbReference type="ARBA" id="ARBA00022857"/>
    </source>
</evidence>
<accession>A0A9N9Y2B7</accession>
<comment type="similarity">
    <text evidence="1">Belongs to the short-chain dehydrogenases/reductases (SDR) family.</text>
</comment>
<dbReference type="GO" id="GO:0016491">
    <property type="term" value="F:oxidoreductase activity"/>
    <property type="evidence" value="ECO:0007669"/>
    <property type="project" value="UniProtKB-KW"/>
</dbReference>
<evidence type="ECO:0008006" key="6">
    <source>
        <dbReference type="Google" id="ProtNLM"/>
    </source>
</evidence>
<evidence type="ECO:0000313" key="5">
    <source>
        <dbReference type="Proteomes" id="UP000754883"/>
    </source>
</evidence>
<dbReference type="PANTHER" id="PTHR24320:SF252">
    <property type="entry name" value="DEHYDROGENASE_REDUCTASE FAMILY PROTEIN, PUTATIVE (AFU_ORTHOLOGUE AFUA_3G08550)-RELATED"/>
    <property type="match status" value="1"/>
</dbReference>
<sequence>MPSSCKNTTKHDAKPLKASKDMEPWEKFWGPVFYQNQFKTTLEVPSKSSWPGVTGKCAIVTGSNSGLGLESSKQLLSLGLSHLVMAVRSIERGRAAAANLVEQNPSAKIDVWQLDMESYDSIQAFVRKCQQELSRIDYVILNAGASPVRFAKVPATGHERTIQLNHISTALLAVLLLPVLKSKTAGPDPPVMTAVSSVMAHLTSFTNRDQRPLLPSFDDTSITPFSPPDRYGVSKLLCQMFFVKLAEKVDRNTVTINLVEPGLIKGTGLSREATGLAGVFSNIFHGIAGRPLEQGAATYLDAILRHGKESHGSYIMNFKFAPLAKWYYSDGKALTDVIWTETLQELPSVNLNDIIASL</sequence>
<dbReference type="AlphaFoldDB" id="A0A9N9Y2B7"/>
<keyword evidence="3" id="KW-0560">Oxidoreductase</keyword>
<reference evidence="4" key="1">
    <citation type="submission" date="2021-10" db="EMBL/GenBank/DDBJ databases">
        <authorList>
            <person name="Piombo E."/>
        </authorList>
    </citation>
    <scope>NUCLEOTIDE SEQUENCE</scope>
</reference>
<dbReference type="SUPFAM" id="SSF51735">
    <property type="entry name" value="NAD(P)-binding Rossmann-fold domains"/>
    <property type="match status" value="1"/>
</dbReference>
<gene>
    <name evidence="4" type="ORF">CBYS24578_00014862</name>
</gene>
<comment type="caution">
    <text evidence="4">The sequence shown here is derived from an EMBL/GenBank/DDBJ whole genome shotgun (WGS) entry which is preliminary data.</text>
</comment>
<protein>
    <recommendedName>
        <fullName evidence="6">Short-chain dehydrogenase/reductase family protein</fullName>
    </recommendedName>
</protein>
<dbReference type="PRINTS" id="PR00081">
    <property type="entry name" value="GDHRDH"/>
</dbReference>
<dbReference type="PANTHER" id="PTHR24320">
    <property type="entry name" value="RETINOL DEHYDROGENASE"/>
    <property type="match status" value="1"/>
</dbReference>
<dbReference type="Pfam" id="PF00106">
    <property type="entry name" value="adh_short"/>
    <property type="match status" value="1"/>
</dbReference>
<dbReference type="OrthoDB" id="542013at2759"/>
<dbReference type="EMBL" id="CABFNO020001465">
    <property type="protein sequence ID" value="CAG9989335.1"/>
    <property type="molecule type" value="Genomic_DNA"/>
</dbReference>
<proteinExistence type="inferred from homology"/>
<name>A0A9N9Y2B7_9HYPO</name>
<evidence type="ECO:0000256" key="1">
    <source>
        <dbReference type="ARBA" id="ARBA00006484"/>
    </source>
</evidence>
<dbReference type="InterPro" id="IPR002347">
    <property type="entry name" value="SDR_fam"/>
</dbReference>
<dbReference type="Gene3D" id="3.40.50.720">
    <property type="entry name" value="NAD(P)-binding Rossmann-like Domain"/>
    <property type="match status" value="1"/>
</dbReference>
<organism evidence="4 5">
    <name type="scientific">Clonostachys byssicola</name>
    <dbReference type="NCBI Taxonomy" id="160290"/>
    <lineage>
        <taxon>Eukaryota</taxon>
        <taxon>Fungi</taxon>
        <taxon>Dikarya</taxon>
        <taxon>Ascomycota</taxon>
        <taxon>Pezizomycotina</taxon>
        <taxon>Sordariomycetes</taxon>
        <taxon>Hypocreomycetidae</taxon>
        <taxon>Hypocreales</taxon>
        <taxon>Bionectriaceae</taxon>
        <taxon>Clonostachys</taxon>
    </lineage>
</organism>
<dbReference type="InterPro" id="IPR036291">
    <property type="entry name" value="NAD(P)-bd_dom_sf"/>
</dbReference>